<keyword evidence="3 9" id="KW-0812">Transmembrane</keyword>
<evidence type="ECO:0000256" key="7">
    <source>
        <dbReference type="ARBA" id="ARBA00032043"/>
    </source>
</evidence>
<accession>A0A3L6DA82</accession>
<organism evidence="11">
    <name type="scientific">Zea mays</name>
    <name type="common">Maize</name>
    <dbReference type="NCBI Taxonomy" id="4577"/>
    <lineage>
        <taxon>Eukaryota</taxon>
        <taxon>Viridiplantae</taxon>
        <taxon>Streptophyta</taxon>
        <taxon>Embryophyta</taxon>
        <taxon>Tracheophyta</taxon>
        <taxon>Spermatophyta</taxon>
        <taxon>Magnoliopsida</taxon>
        <taxon>Liliopsida</taxon>
        <taxon>Poales</taxon>
        <taxon>Poaceae</taxon>
        <taxon>PACMAD clade</taxon>
        <taxon>Panicoideae</taxon>
        <taxon>Andropogonodae</taxon>
        <taxon>Andropogoneae</taxon>
        <taxon>Tripsacinae</taxon>
        <taxon>Zea</taxon>
    </lineage>
</organism>
<feature type="transmembrane region" description="Helical" evidence="9">
    <location>
        <begin position="210"/>
        <end position="230"/>
    </location>
</feature>
<feature type="transmembrane region" description="Helical" evidence="9">
    <location>
        <begin position="373"/>
        <end position="391"/>
    </location>
</feature>
<feature type="transmembrane region" description="Helical" evidence="9">
    <location>
        <begin position="398"/>
        <end position="417"/>
    </location>
</feature>
<feature type="transmembrane region" description="Helical" evidence="9">
    <location>
        <begin position="485"/>
        <end position="505"/>
    </location>
</feature>
<dbReference type="Gene3D" id="1.20.1250.20">
    <property type="entry name" value="MFS general substrate transporter like domains"/>
    <property type="match status" value="1"/>
</dbReference>
<feature type="transmembrane region" description="Helical" evidence="9">
    <location>
        <begin position="153"/>
        <end position="172"/>
    </location>
</feature>
<dbReference type="InterPro" id="IPR005828">
    <property type="entry name" value="MFS_sugar_transport-like"/>
</dbReference>
<reference evidence="11" key="1">
    <citation type="journal article" date="2018" name="Nat. Genet.">
        <title>Extensive intraspecific gene order and gene structural variations between Mo17 and other maize genomes.</title>
        <authorList>
            <person name="Sun S."/>
            <person name="Zhou Y."/>
            <person name="Chen J."/>
            <person name="Shi J."/>
            <person name="Zhao H."/>
            <person name="Zhao H."/>
            <person name="Song W."/>
            <person name="Zhang M."/>
            <person name="Cui Y."/>
            <person name="Dong X."/>
            <person name="Liu H."/>
            <person name="Ma X."/>
            <person name="Jiao Y."/>
            <person name="Wang B."/>
            <person name="Wei X."/>
            <person name="Stein J.C."/>
            <person name="Glaubitz J.C."/>
            <person name="Lu F."/>
            <person name="Yu G."/>
            <person name="Liang C."/>
            <person name="Fengler K."/>
            <person name="Li B."/>
            <person name="Rafalski A."/>
            <person name="Schnable P.S."/>
            <person name="Ware D.H."/>
            <person name="Buckler E.S."/>
            <person name="Lai J."/>
        </authorList>
    </citation>
    <scope>NUCLEOTIDE SEQUENCE [LARGE SCALE GENOMIC DNA]</scope>
    <source>
        <tissue evidence="11">Seedling</tissue>
    </source>
</reference>
<evidence type="ECO:0000256" key="4">
    <source>
        <dbReference type="ARBA" id="ARBA00022847"/>
    </source>
</evidence>
<proteinExistence type="inferred from homology"/>
<dbReference type="InterPro" id="IPR036259">
    <property type="entry name" value="MFS_trans_sf"/>
</dbReference>
<evidence type="ECO:0000256" key="2">
    <source>
        <dbReference type="ARBA" id="ARBA00022592"/>
    </source>
</evidence>
<evidence type="ECO:0000256" key="9">
    <source>
        <dbReference type="SAM" id="Phobius"/>
    </source>
</evidence>
<dbReference type="AlphaFoldDB" id="A0A3L6DA82"/>
<feature type="transmembrane region" description="Helical" evidence="9">
    <location>
        <begin position="340"/>
        <end position="361"/>
    </location>
</feature>
<comment type="caution">
    <text evidence="11">The sequence shown here is derived from an EMBL/GenBank/DDBJ whole genome shotgun (WGS) entry which is preliminary data.</text>
</comment>
<evidence type="ECO:0000256" key="6">
    <source>
        <dbReference type="ARBA" id="ARBA00023136"/>
    </source>
</evidence>
<dbReference type="GO" id="GO:0015293">
    <property type="term" value="F:symporter activity"/>
    <property type="evidence" value="ECO:0007669"/>
    <property type="project" value="UniProtKB-KW"/>
</dbReference>
<dbReference type="InterPro" id="IPR020846">
    <property type="entry name" value="MFS_dom"/>
</dbReference>
<evidence type="ECO:0000256" key="1">
    <source>
        <dbReference type="ARBA" id="ARBA00004141"/>
    </source>
</evidence>
<dbReference type="PANTHER" id="PTHR24064">
    <property type="entry name" value="SOLUTE CARRIER FAMILY 22 MEMBER"/>
    <property type="match status" value="1"/>
</dbReference>
<evidence type="ECO:0000256" key="5">
    <source>
        <dbReference type="ARBA" id="ARBA00022989"/>
    </source>
</evidence>
<feature type="transmembrane region" description="Helical" evidence="9">
    <location>
        <begin position="429"/>
        <end position="447"/>
    </location>
</feature>
<feature type="transmembrane region" description="Helical" evidence="9">
    <location>
        <begin position="178"/>
        <end position="198"/>
    </location>
</feature>
<evidence type="ECO:0000256" key="8">
    <source>
        <dbReference type="ARBA" id="ARBA00044504"/>
    </source>
</evidence>
<dbReference type="GO" id="GO:0016020">
    <property type="term" value="C:membrane"/>
    <property type="evidence" value="ECO:0007669"/>
    <property type="project" value="UniProtKB-SubCell"/>
</dbReference>
<dbReference type="SUPFAM" id="SSF103473">
    <property type="entry name" value="MFS general substrate transporter"/>
    <property type="match status" value="1"/>
</dbReference>
<keyword evidence="4" id="KW-0769">Symport</keyword>
<dbReference type="Proteomes" id="UP000251960">
    <property type="component" value="Chromosome 9"/>
</dbReference>
<dbReference type="PROSITE" id="PS50850">
    <property type="entry name" value="MFS"/>
    <property type="match status" value="1"/>
</dbReference>
<comment type="subcellular location">
    <subcellularLocation>
        <location evidence="1">Membrane</location>
        <topology evidence="1">Multi-pass membrane protein</topology>
    </subcellularLocation>
</comment>
<keyword evidence="2" id="KW-0813">Transport</keyword>
<feature type="transmembrane region" description="Helical" evidence="9">
    <location>
        <begin position="459"/>
        <end position="479"/>
    </location>
</feature>
<evidence type="ECO:0000259" key="10">
    <source>
        <dbReference type="PROSITE" id="PS50850"/>
    </source>
</evidence>
<keyword evidence="2" id="KW-0592">Phosphate transport</keyword>
<dbReference type="Pfam" id="PF00083">
    <property type="entry name" value="Sugar_tr"/>
    <property type="match status" value="1"/>
</dbReference>
<feature type="domain" description="Major facilitator superfamily (MFS) profile" evidence="10">
    <location>
        <begin position="40"/>
        <end position="510"/>
    </location>
</feature>
<feature type="transmembrane region" description="Helical" evidence="9">
    <location>
        <begin position="242"/>
        <end position="260"/>
    </location>
</feature>
<dbReference type="ExpressionAtlas" id="A0A3L6DA82">
    <property type="expression patterns" value="baseline"/>
</dbReference>
<name>A0A3L6DA82_MAIZE</name>
<comment type="similarity">
    <text evidence="8">Belongs to the major facilitator superfamily. Phosphate:H(+) symporter (TC 2.A.1.9) family.</text>
</comment>
<keyword evidence="5 9" id="KW-1133">Transmembrane helix</keyword>
<dbReference type="GO" id="GO:0006817">
    <property type="term" value="P:phosphate ion transport"/>
    <property type="evidence" value="ECO:0007669"/>
    <property type="project" value="UniProtKB-KW"/>
</dbReference>
<sequence>MADTATVPLLTSHKADPAKVPPTSIDDMIEKYIGHTGAVQLLKAVFVAFAWAFDAQQVFISVFTDAEPQWHCVDLAGGNNSSCTPAAASPCALPPGTWAWDRPAKTSVVSEWALQCAGPALASLPASSFFAGCLVGGFVLTTLADSVLGRKKTLLLSLVSMSVAGLLTALAQNIWAYAALRFVSGFARSTVGTCTLVLSTELVGKRWRHTVSVAAFFCYTIGFLSLPLLAYALREESWRSMYFWMVVPCLFYAALIHLLAQESPRWLLVRGHKRDAIESLRQIATLDDSGGHTTTNLSMLELELEACVSMHNEDGASSSGSGVFATLQVMWERPWAIRRLAAIMVAGFGVGMVYFGMPLTVGSLGSNLYLSTAYNALAEVPSSILSWLLIARANRRTSVVVLAASAGVLSLACAAMPQRAEAARMAGELLSFFATCTAYDVILVYSIELFPTSVRNSAVGLVRQAMVLGGMAAPVLVALGRERSIWSFGVFGLVIGCSGLFAASLPETRWRSMSDTMEDEDMRSEAAVPIAKCSDSGFV</sequence>
<evidence type="ECO:0000256" key="3">
    <source>
        <dbReference type="ARBA" id="ARBA00022692"/>
    </source>
</evidence>
<keyword evidence="6 9" id="KW-0472">Membrane</keyword>
<dbReference type="EMBL" id="NCVQ01000010">
    <property type="protein sequence ID" value="PWZ05496.1"/>
    <property type="molecule type" value="Genomic_DNA"/>
</dbReference>
<gene>
    <name evidence="11" type="primary">OCT2_1</name>
    <name evidence="11" type="ORF">Zm00014a_018690</name>
</gene>
<evidence type="ECO:0000313" key="11">
    <source>
        <dbReference type="EMBL" id="PWZ05496.1"/>
    </source>
</evidence>
<protein>
    <recommendedName>
        <fullName evidence="7">H(+)/Pi cotransporter</fullName>
    </recommendedName>
</protein>
<feature type="transmembrane region" description="Helical" evidence="9">
    <location>
        <begin position="120"/>
        <end position="141"/>
    </location>
</feature>